<evidence type="ECO:0000256" key="1">
    <source>
        <dbReference type="PIRNR" id="PIRNR012524"/>
    </source>
</evidence>
<organism evidence="6 8">
    <name type="scientific">Aerococcus sanguinicola</name>
    <dbReference type="NCBI Taxonomy" id="119206"/>
    <lineage>
        <taxon>Bacteria</taxon>
        <taxon>Bacillati</taxon>
        <taxon>Bacillota</taxon>
        <taxon>Bacilli</taxon>
        <taxon>Lactobacillales</taxon>
        <taxon>Aerococcaceae</taxon>
        <taxon>Aerococcus</taxon>
    </lineage>
</organism>
<feature type="domain" description="Conserved virulence factor B second S1" evidence="4">
    <location>
        <begin position="72"/>
        <end position="133"/>
    </location>
</feature>
<reference evidence="7 9" key="3">
    <citation type="submission" date="2017-12" db="EMBL/GenBank/DDBJ databases">
        <title>Phylogenetic diversity of female urinary microbiome.</title>
        <authorList>
            <person name="Thomas-White K."/>
            <person name="Wolfe A.J."/>
        </authorList>
    </citation>
    <scope>NUCLEOTIDE SEQUENCE [LARGE SCALE GENOMIC DNA]</scope>
    <source>
        <strain evidence="7 9">UMB0139</strain>
    </source>
</reference>
<proteinExistence type="inferred from homology"/>
<dbReference type="InterPro" id="IPR040764">
    <property type="entry name" value="CvfB_WH"/>
</dbReference>
<feature type="domain" description="Conserved virulence factor B third S1" evidence="5">
    <location>
        <begin position="148"/>
        <end position="217"/>
    </location>
</feature>
<dbReference type="Pfam" id="PF13509">
    <property type="entry name" value="S1_2"/>
    <property type="match status" value="1"/>
</dbReference>
<dbReference type="InterPro" id="IPR014464">
    <property type="entry name" value="CvfB_fam"/>
</dbReference>
<dbReference type="PANTHER" id="PTHR37296">
    <property type="entry name" value="CONSERVED VIRULENCE FACTOR B"/>
    <property type="match status" value="1"/>
</dbReference>
<dbReference type="InterPro" id="IPR012340">
    <property type="entry name" value="NA-bd_OB-fold"/>
</dbReference>
<comment type="similarity">
    <text evidence="1">Belongs to the CvfB family.</text>
</comment>
<dbReference type="Gene3D" id="2.40.50.330">
    <property type="match status" value="1"/>
</dbReference>
<reference evidence="8" key="2">
    <citation type="submission" date="2016-01" db="EMBL/GenBank/DDBJ databases">
        <title>Six Aerococcus type strain genome sequencing and assembly using PacBio and Illumina Hiseq.</title>
        <authorList>
            <person name="Carkaci D."/>
            <person name="Dargis R."/>
            <person name="Nielsen X.C."/>
            <person name="Skovgaard O."/>
            <person name="Fuursted K."/>
            <person name="Christensen J.J."/>
        </authorList>
    </citation>
    <scope>NUCLEOTIDE SEQUENCE [LARGE SCALE GENOMIC DNA]</scope>
    <source>
        <strain evidence="8">CCUG43001</strain>
    </source>
</reference>
<evidence type="ECO:0000259" key="4">
    <source>
        <dbReference type="Pfam" id="PF21191"/>
    </source>
</evidence>
<protein>
    <submittedName>
        <fullName evidence="6">DNA-binding protein</fullName>
    </submittedName>
</protein>
<dbReference type="InterPro" id="IPR036388">
    <property type="entry name" value="WH-like_DNA-bd_sf"/>
</dbReference>
<dbReference type="GeneID" id="92902692"/>
<gene>
    <name evidence="6" type="ORF">AWM72_01220</name>
    <name evidence="7" type="ORF">CYJ28_09710</name>
</gene>
<evidence type="ECO:0000313" key="8">
    <source>
        <dbReference type="Proteomes" id="UP000069912"/>
    </source>
</evidence>
<dbReference type="SUPFAM" id="SSF50249">
    <property type="entry name" value="Nucleic acid-binding proteins"/>
    <property type="match status" value="1"/>
</dbReference>
<dbReference type="Pfam" id="PF17783">
    <property type="entry name" value="WHD_CvfB"/>
    <property type="match status" value="1"/>
</dbReference>
<reference evidence="6 8" key="1">
    <citation type="journal article" date="2016" name="Genome Announc.">
        <title>Complete Genome Sequences of Aerococcus christensenii CCUG 28831T, Aerococcus sanguinicola CCUG 43001T, Aerococcus urinae CCUG 36881T, Aerococcus urinaeequi CCUG 28094T, Aerococcus urinaehominis CCUG 42038 BT, and Aerococcus viridans CCUG 4311T.</title>
        <authorList>
            <person name="Carkaci D."/>
            <person name="Dargis R."/>
            <person name="Nielsen X.C."/>
            <person name="Skovgaard O."/>
            <person name="Fuursted K."/>
            <person name="Christensen J.J."/>
        </authorList>
    </citation>
    <scope>NUCLEOTIDE SEQUENCE [LARGE SCALE GENOMIC DNA]</scope>
    <source>
        <strain evidence="6 8">CCUG43001</strain>
    </source>
</reference>
<dbReference type="GO" id="GO:0003677">
    <property type="term" value="F:DNA binding"/>
    <property type="evidence" value="ECO:0007669"/>
    <property type="project" value="UniProtKB-KW"/>
</dbReference>
<dbReference type="AlphaFoldDB" id="A0A109RD98"/>
<accession>A0A109RD98</accession>
<keyword evidence="8" id="KW-1185">Reference proteome</keyword>
<name>A0A109RD98_9LACT</name>
<dbReference type="Pfam" id="PF21543">
    <property type="entry name" value="CvfB_2nd"/>
    <property type="match status" value="1"/>
</dbReference>
<keyword evidence="6" id="KW-0238">DNA-binding</keyword>
<dbReference type="InterPro" id="IPR039566">
    <property type="entry name" value="CvfB_S1_st"/>
</dbReference>
<evidence type="ECO:0000259" key="5">
    <source>
        <dbReference type="Pfam" id="PF21543"/>
    </source>
</evidence>
<dbReference type="OrthoDB" id="9801597at2"/>
<evidence type="ECO:0000313" key="7">
    <source>
        <dbReference type="EMBL" id="PKZ20484.1"/>
    </source>
</evidence>
<dbReference type="PANTHER" id="PTHR37296:SF1">
    <property type="entry name" value="CONSERVED VIRULENCE FACTOR B"/>
    <property type="match status" value="1"/>
</dbReference>
<feature type="domain" description="Conserved virulence factor B first S1" evidence="2">
    <location>
        <begin position="5"/>
        <end position="62"/>
    </location>
</feature>
<dbReference type="Proteomes" id="UP000234239">
    <property type="component" value="Unassembled WGS sequence"/>
</dbReference>
<dbReference type="Gene3D" id="1.10.10.10">
    <property type="entry name" value="Winged helix-like DNA-binding domain superfamily/Winged helix DNA-binding domain"/>
    <property type="match status" value="1"/>
</dbReference>
<feature type="domain" description="Conserved virulence factor B-like winged helix" evidence="3">
    <location>
        <begin position="228"/>
        <end position="286"/>
    </location>
</feature>
<evidence type="ECO:0000313" key="9">
    <source>
        <dbReference type="Proteomes" id="UP000234239"/>
    </source>
</evidence>
<dbReference type="Pfam" id="PF21191">
    <property type="entry name" value="CvfB_1st"/>
    <property type="match status" value="1"/>
</dbReference>
<dbReference type="PIRSF" id="PIRSF012524">
    <property type="entry name" value="YitL_S1"/>
    <property type="match status" value="1"/>
</dbReference>
<evidence type="ECO:0000259" key="3">
    <source>
        <dbReference type="Pfam" id="PF17783"/>
    </source>
</evidence>
<dbReference type="Proteomes" id="UP000069912">
    <property type="component" value="Chromosome"/>
</dbReference>
<dbReference type="KEGG" id="asan:AWM72_01220"/>
<dbReference type="EMBL" id="PKGY01000008">
    <property type="protein sequence ID" value="PKZ20484.1"/>
    <property type="molecule type" value="Genomic_DNA"/>
</dbReference>
<dbReference type="Gene3D" id="2.40.50.140">
    <property type="entry name" value="Nucleic acid-binding proteins"/>
    <property type="match status" value="2"/>
</dbReference>
<evidence type="ECO:0000313" key="6">
    <source>
        <dbReference type="EMBL" id="AMB93459.1"/>
    </source>
</evidence>
<evidence type="ECO:0000259" key="2">
    <source>
        <dbReference type="Pfam" id="PF13509"/>
    </source>
</evidence>
<dbReference type="RefSeq" id="WP_067971945.1">
    <property type="nucleotide sequence ID" value="NZ_CAJHKM010000007.1"/>
</dbReference>
<dbReference type="InterPro" id="IPR048587">
    <property type="entry name" value="CvfB_S1_3rd"/>
</dbReference>
<dbReference type="InterPro" id="IPR048588">
    <property type="entry name" value="CvfB_S1_2nd"/>
</dbReference>
<dbReference type="EMBL" id="CP014160">
    <property type="protein sequence ID" value="AMB93459.1"/>
    <property type="molecule type" value="Genomic_DNA"/>
</dbReference>
<sequence length="293" mass="33711">MNKYLGSLVTGIVTDENDKHFFVQKDGLSYRLDRDQAGSLKMGDSIRGFVYENSHKQLCMTLDLPEVRQARYGWGEVTSVKPDLGVFLAIGLPDKDMVLSLDDLPQEKHLWPKKGSKLFVRLEVDKKDRVWAKLADDQVFQQISKRLSPHTSTWNNKTVKARVYRCKFVGTYLLTEDYYQAFIHESERYEEPALGEEVTARVIGVGQHGNLNLSLKPQAYQVINEDAQMIQAILERQPDHFLPYNDKSRPEDIRKFFSLSKAQFKRALGHLMKEGILRQDQAGIYLVNKGDED</sequence>